<gene>
    <name evidence="2" type="ORF">LWI28_028727</name>
</gene>
<keyword evidence="3" id="KW-1185">Reference proteome</keyword>
<dbReference type="Proteomes" id="UP001064489">
    <property type="component" value="Chromosome 4"/>
</dbReference>
<feature type="compositionally biased region" description="Basic and acidic residues" evidence="1">
    <location>
        <begin position="197"/>
        <end position="213"/>
    </location>
</feature>
<feature type="region of interest" description="Disordered" evidence="1">
    <location>
        <begin position="189"/>
        <end position="226"/>
    </location>
</feature>
<proteinExistence type="predicted"/>
<reference evidence="2" key="1">
    <citation type="journal article" date="2022" name="Plant J.">
        <title>Strategies of tolerance reflected in two North American maple genomes.</title>
        <authorList>
            <person name="McEvoy S.L."/>
            <person name="Sezen U.U."/>
            <person name="Trouern-Trend A."/>
            <person name="McMahon S.M."/>
            <person name="Schaberg P.G."/>
            <person name="Yang J."/>
            <person name="Wegrzyn J.L."/>
            <person name="Swenson N.G."/>
        </authorList>
    </citation>
    <scope>NUCLEOTIDE SEQUENCE</scope>
    <source>
        <strain evidence="2">91603</strain>
    </source>
</reference>
<accession>A0AAD5J1X8</accession>
<protein>
    <submittedName>
        <fullName evidence="2">Uncharacterized protein</fullName>
    </submittedName>
</protein>
<name>A0AAD5J1X8_ACENE</name>
<evidence type="ECO:0000256" key="1">
    <source>
        <dbReference type="SAM" id="MobiDB-lite"/>
    </source>
</evidence>
<comment type="caution">
    <text evidence="2">The sequence shown here is derived from an EMBL/GenBank/DDBJ whole genome shotgun (WGS) entry which is preliminary data.</text>
</comment>
<dbReference type="AlphaFoldDB" id="A0AAD5J1X8"/>
<evidence type="ECO:0000313" key="2">
    <source>
        <dbReference type="EMBL" id="KAI9182771.1"/>
    </source>
</evidence>
<reference evidence="2" key="2">
    <citation type="submission" date="2023-02" db="EMBL/GenBank/DDBJ databases">
        <authorList>
            <person name="Swenson N.G."/>
            <person name="Wegrzyn J.L."/>
            <person name="Mcevoy S.L."/>
        </authorList>
    </citation>
    <scope>NUCLEOTIDE SEQUENCE</scope>
    <source>
        <strain evidence="2">91603</strain>
        <tissue evidence="2">Leaf</tissue>
    </source>
</reference>
<organism evidence="2 3">
    <name type="scientific">Acer negundo</name>
    <name type="common">Box elder</name>
    <dbReference type="NCBI Taxonomy" id="4023"/>
    <lineage>
        <taxon>Eukaryota</taxon>
        <taxon>Viridiplantae</taxon>
        <taxon>Streptophyta</taxon>
        <taxon>Embryophyta</taxon>
        <taxon>Tracheophyta</taxon>
        <taxon>Spermatophyta</taxon>
        <taxon>Magnoliopsida</taxon>
        <taxon>eudicotyledons</taxon>
        <taxon>Gunneridae</taxon>
        <taxon>Pentapetalae</taxon>
        <taxon>rosids</taxon>
        <taxon>malvids</taxon>
        <taxon>Sapindales</taxon>
        <taxon>Sapindaceae</taxon>
        <taxon>Hippocastanoideae</taxon>
        <taxon>Acereae</taxon>
        <taxon>Acer</taxon>
    </lineage>
</organism>
<evidence type="ECO:0000313" key="3">
    <source>
        <dbReference type="Proteomes" id="UP001064489"/>
    </source>
</evidence>
<sequence>MVALDLNGLDGGGYCGSVLALDINCLVGGGYRDHISLISLVHETFEGHTGKSKVSTEKYDVRVLLPWCDEVVEVHRDAELIQVFKKFQEKGLDEIVVQVEQKPDFLQPSERSSCVPNAHFEVLEDNYQPMRWNELDEMSNYESDNEEVGGVFVGGKDVVVGAYVVGGEVVGDDDIFNECMRLFEGYQSKSDDEFDSDSDREQPKAKAAPRPEEDLTSSDLGKCSRL</sequence>
<dbReference type="EMBL" id="JAJSOW010000101">
    <property type="protein sequence ID" value="KAI9182771.1"/>
    <property type="molecule type" value="Genomic_DNA"/>
</dbReference>